<dbReference type="InterPro" id="IPR001670">
    <property type="entry name" value="ADH_Fe/GldA"/>
</dbReference>
<protein>
    <submittedName>
        <fullName evidence="4">Iron-containing alcohol dehydrogenase family protein</fullName>
    </submittedName>
</protein>
<evidence type="ECO:0000256" key="1">
    <source>
        <dbReference type="ARBA" id="ARBA00023002"/>
    </source>
</evidence>
<evidence type="ECO:0000259" key="3">
    <source>
        <dbReference type="Pfam" id="PF25137"/>
    </source>
</evidence>
<dbReference type="InterPro" id="IPR018211">
    <property type="entry name" value="ADH_Fe_CS"/>
</dbReference>
<dbReference type="InterPro" id="IPR056798">
    <property type="entry name" value="ADH_Fe_C"/>
</dbReference>
<dbReference type="Pfam" id="PF00465">
    <property type="entry name" value="Fe-ADH"/>
    <property type="match status" value="1"/>
</dbReference>
<dbReference type="RefSeq" id="WP_377349015.1">
    <property type="nucleotide sequence ID" value="NZ_JBHLTP010000011.1"/>
</dbReference>
<dbReference type="Proteomes" id="UP001589836">
    <property type="component" value="Unassembled WGS sequence"/>
</dbReference>
<sequence length="397" mass="43286">MSSFTLPKHLELGADSIQELGRLVQELQGEHIFVIMDSFLASSTMQYKKKIQNIAKENSLQCTVFSDYQGEPTTDHVKAALNRLNKVGADCVIAIGGGSTIDLGKAVAVFGYSQDTSYGDIPFQLKVQRLPLLTIPSTAGTGSEATKVMVITDSITSIKMNPGHKDLVPDGAILDPNLSKSLPKSITAYTGLDALTHAMEAYVSNRANEVSDHFAITAMKLIGEALPRAYEEAEDMEARTNMLLGSWYAGIAFSNSSTNLAHAAGRALGANFHVPHGLSVALLLPYVMEFGLEVATDRYAKIATVLGEENHHDKTYLANSAVVRIKQFNDRFHIFEDGLKFINIEELEANISNLADKALSGNGIQTNRKIPTKQDVEDVFVALLEKLKETKLVRTSR</sequence>
<proteinExistence type="predicted"/>
<evidence type="ECO:0000259" key="2">
    <source>
        <dbReference type="Pfam" id="PF00465"/>
    </source>
</evidence>
<feature type="domain" description="Alcohol dehydrogenase iron-type/glycerol dehydrogenase GldA" evidence="2">
    <location>
        <begin position="7"/>
        <end position="176"/>
    </location>
</feature>
<accession>A0ABV6LQP5</accession>
<evidence type="ECO:0000313" key="5">
    <source>
        <dbReference type="Proteomes" id="UP001589836"/>
    </source>
</evidence>
<dbReference type="PROSITE" id="PS00913">
    <property type="entry name" value="ADH_IRON_1"/>
    <property type="match status" value="1"/>
</dbReference>
<name>A0ABV6LQP5_9BACI</name>
<keyword evidence="5" id="KW-1185">Reference proteome</keyword>
<dbReference type="Gene3D" id="3.40.50.1970">
    <property type="match status" value="1"/>
</dbReference>
<gene>
    <name evidence="4" type="ORF">ACFFGV_14225</name>
</gene>
<organism evidence="4 5">
    <name type="scientific">Pontibacillus salicampi</name>
    <dbReference type="NCBI Taxonomy" id="1449801"/>
    <lineage>
        <taxon>Bacteria</taxon>
        <taxon>Bacillati</taxon>
        <taxon>Bacillota</taxon>
        <taxon>Bacilli</taxon>
        <taxon>Bacillales</taxon>
        <taxon>Bacillaceae</taxon>
        <taxon>Pontibacillus</taxon>
    </lineage>
</organism>
<dbReference type="PANTHER" id="PTHR11496:SF83">
    <property type="entry name" value="HYDROXYACID-OXOACID TRANSHYDROGENASE, MITOCHONDRIAL"/>
    <property type="match status" value="1"/>
</dbReference>
<dbReference type="Pfam" id="PF25137">
    <property type="entry name" value="ADH_Fe_C"/>
    <property type="match status" value="1"/>
</dbReference>
<dbReference type="SUPFAM" id="SSF56796">
    <property type="entry name" value="Dehydroquinate synthase-like"/>
    <property type="match status" value="1"/>
</dbReference>
<comment type="caution">
    <text evidence="4">The sequence shown here is derived from an EMBL/GenBank/DDBJ whole genome shotgun (WGS) entry which is preliminary data.</text>
</comment>
<feature type="domain" description="Fe-containing alcohol dehydrogenase-like C-terminal" evidence="3">
    <location>
        <begin position="187"/>
        <end position="382"/>
    </location>
</feature>
<dbReference type="EMBL" id="JBHLTP010000011">
    <property type="protein sequence ID" value="MFC0524730.1"/>
    <property type="molecule type" value="Genomic_DNA"/>
</dbReference>
<dbReference type="InterPro" id="IPR039697">
    <property type="entry name" value="Alcohol_dehydrogenase_Fe"/>
</dbReference>
<dbReference type="Gene3D" id="1.20.1090.10">
    <property type="entry name" value="Dehydroquinate synthase-like - alpha domain"/>
    <property type="match status" value="1"/>
</dbReference>
<dbReference type="CDD" id="cd08551">
    <property type="entry name" value="Fe-ADH"/>
    <property type="match status" value="1"/>
</dbReference>
<reference evidence="4 5" key="1">
    <citation type="submission" date="2024-09" db="EMBL/GenBank/DDBJ databases">
        <authorList>
            <person name="Sun Q."/>
            <person name="Mori K."/>
        </authorList>
    </citation>
    <scope>NUCLEOTIDE SEQUENCE [LARGE SCALE GENOMIC DNA]</scope>
    <source>
        <strain evidence="4 5">NCAIM B.02529</strain>
    </source>
</reference>
<dbReference type="PANTHER" id="PTHR11496">
    <property type="entry name" value="ALCOHOL DEHYDROGENASE"/>
    <property type="match status" value="1"/>
</dbReference>
<keyword evidence="1" id="KW-0560">Oxidoreductase</keyword>
<evidence type="ECO:0000313" key="4">
    <source>
        <dbReference type="EMBL" id="MFC0524730.1"/>
    </source>
</evidence>